<dbReference type="PATRIC" id="fig|1265822.4.peg.1155"/>
<dbReference type="EMBL" id="AODM01000016">
    <property type="protein sequence ID" value="EUJ59566.1"/>
    <property type="molecule type" value="Genomic_DNA"/>
</dbReference>
<evidence type="ECO:0000256" key="1">
    <source>
        <dbReference type="SAM" id="Coils"/>
    </source>
</evidence>
<comment type="caution">
    <text evidence="2">The sequence shown here is derived from an EMBL/GenBank/DDBJ whole genome shotgun (WGS) entry which is preliminary data.</text>
</comment>
<dbReference type="Proteomes" id="UP000019241">
    <property type="component" value="Unassembled WGS sequence"/>
</dbReference>
<protein>
    <submittedName>
        <fullName evidence="2">Uncharacterized protein</fullName>
    </submittedName>
</protein>
<dbReference type="AlphaFoldDB" id="W7E040"/>
<keyword evidence="1" id="KW-0175">Coiled coil</keyword>
<proteinExistence type="predicted"/>
<feature type="coiled-coil region" evidence="1">
    <location>
        <begin position="47"/>
        <end position="81"/>
    </location>
</feature>
<accession>W7E040</accession>
<organism evidence="2 3">
    <name type="scientific">Listeria fleischmannii FSL S10-1203</name>
    <dbReference type="NCBI Taxonomy" id="1265822"/>
    <lineage>
        <taxon>Bacteria</taxon>
        <taxon>Bacillati</taxon>
        <taxon>Bacillota</taxon>
        <taxon>Bacilli</taxon>
        <taxon>Bacillales</taxon>
        <taxon>Listeriaceae</taxon>
        <taxon>Listeria</taxon>
    </lineage>
</organism>
<name>W7E040_9LIST</name>
<evidence type="ECO:0000313" key="3">
    <source>
        <dbReference type="Proteomes" id="UP000019241"/>
    </source>
</evidence>
<evidence type="ECO:0000313" key="2">
    <source>
        <dbReference type="EMBL" id="EUJ59566.1"/>
    </source>
</evidence>
<reference evidence="2 3" key="1">
    <citation type="submission" date="2012-12" db="EMBL/GenBank/DDBJ databases">
        <title>Novel taxa of Listeriaceae from agricultural environments in the United States.</title>
        <authorList>
            <person name="den Bakker H.C."/>
            <person name="Allred A."/>
            <person name="Warchocki S."/>
            <person name="Wright E.M."/>
            <person name="Burrell A."/>
            <person name="Nightingale K.K."/>
            <person name="Kephart D."/>
            <person name="Wiedmann M."/>
        </authorList>
    </citation>
    <scope>NUCLEOTIDE SEQUENCE [LARGE SCALE GENOMIC DNA]</scope>
    <source>
        <strain evidence="2 3">FSL S10-1203</strain>
    </source>
</reference>
<sequence length="85" mass="9776">MIDEQLFNQVLLGGGSLLTAYLTHKAATSKIRSSESIAFSQERTKLLDRYEGQIQTMKNIIETIQEQNNELKQDIYKLEREKKSA</sequence>
<gene>
    <name evidence="2" type="ORF">MCOL2_05680</name>
</gene>